<accession>A0A9C9K080</accession>
<dbReference type="EMBL" id="DRIG01000063">
    <property type="protein sequence ID" value="HEC78673.1"/>
    <property type="molecule type" value="Genomic_DNA"/>
</dbReference>
<feature type="signal peptide" evidence="1">
    <location>
        <begin position="1"/>
        <end position="22"/>
    </location>
</feature>
<evidence type="ECO:0008006" key="4">
    <source>
        <dbReference type="Google" id="ProtNLM"/>
    </source>
</evidence>
<organism evidence="2 3">
    <name type="scientific">candidate division WOR-3 bacterium</name>
    <dbReference type="NCBI Taxonomy" id="2052148"/>
    <lineage>
        <taxon>Bacteria</taxon>
        <taxon>Bacteria division WOR-3</taxon>
    </lineage>
</organism>
<name>A0A9C9K080_UNCW3</name>
<evidence type="ECO:0000313" key="2">
    <source>
        <dbReference type="EMBL" id="HEC78673.1"/>
    </source>
</evidence>
<evidence type="ECO:0000256" key="1">
    <source>
        <dbReference type="SAM" id="SignalP"/>
    </source>
</evidence>
<dbReference type="Proteomes" id="UP000885826">
    <property type="component" value="Unassembled WGS sequence"/>
</dbReference>
<evidence type="ECO:0000313" key="3">
    <source>
        <dbReference type="Proteomes" id="UP000885826"/>
    </source>
</evidence>
<comment type="caution">
    <text evidence="2">The sequence shown here is derived from an EMBL/GenBank/DDBJ whole genome shotgun (WGS) entry which is preliminary data.</text>
</comment>
<protein>
    <recommendedName>
        <fullName evidence="4">DUF481 domain-containing protein</fullName>
    </recommendedName>
</protein>
<proteinExistence type="predicted"/>
<feature type="chain" id="PRO_5038541336" description="DUF481 domain-containing protein" evidence="1">
    <location>
        <begin position="23"/>
        <end position="416"/>
    </location>
</feature>
<dbReference type="AlphaFoldDB" id="A0A9C9K080"/>
<gene>
    <name evidence="2" type="ORF">ENI34_05975</name>
</gene>
<reference evidence="2" key="1">
    <citation type="journal article" date="2020" name="mSystems">
        <title>Genome- and Community-Level Interaction Insights into Carbon Utilization and Element Cycling Functions of Hydrothermarchaeota in Hydrothermal Sediment.</title>
        <authorList>
            <person name="Zhou Z."/>
            <person name="Liu Y."/>
            <person name="Xu W."/>
            <person name="Pan J."/>
            <person name="Luo Z.H."/>
            <person name="Li M."/>
        </authorList>
    </citation>
    <scope>NUCLEOTIDE SEQUENCE</scope>
    <source>
        <strain evidence="2">HyVt-388</strain>
    </source>
</reference>
<sequence>MKYFNVKFYFLLLAFFLNFANADTASDSLVIDAPNVYIDCEDCDMDFIKSEITFVDYVIDRAVADIHILITTEETSSGGTKYTIQFFGLRAYAGMDDTLSFAVAKFDSEDTIRRMLAKKIKLGLIRYIARTPIADDIEISIQEKTVQTETADRWHNWVFDIGLRTFLMGQQYSDYISTRVSFSADRITEDWKTETSVYYDYIENSFEMDESTTVTSIKKNYGSWGRVVQSIDDHWSGAGGVLFSSSTYNNERFVFKVTPAIEYNIFPYSQSTSRELRIYYKIGYAYYLYEEETIYDKMEQKLWFEALSAELDTKQRWGSVGFSLTGSHYFYDYKKNRITLFSSLSLSVIKGLSFNLFGYAAWIHDQLSLPKRDLTPEEILLKMKQQATQYEYHFSVGFSYSFGFLYSNIVNPRFGD</sequence>
<keyword evidence="1" id="KW-0732">Signal</keyword>